<protein>
    <submittedName>
        <fullName evidence="2">Uncharacterized protein</fullName>
    </submittedName>
</protein>
<gene>
    <name evidence="2" type="ORF">Q9L58_002601</name>
</gene>
<reference evidence="2 3" key="1">
    <citation type="submission" date="2024-02" db="EMBL/GenBank/DDBJ databases">
        <title>Discinaceae phylogenomics.</title>
        <authorList>
            <person name="Dirks A.C."/>
            <person name="James T.Y."/>
        </authorList>
    </citation>
    <scope>NUCLEOTIDE SEQUENCE [LARGE SCALE GENOMIC DNA]</scope>
    <source>
        <strain evidence="2 3">ACD0624</strain>
    </source>
</reference>
<keyword evidence="1" id="KW-1133">Transmembrane helix</keyword>
<dbReference type="EMBL" id="JBBBZM010000023">
    <property type="protein sequence ID" value="KAL0638299.1"/>
    <property type="molecule type" value="Genomic_DNA"/>
</dbReference>
<proteinExistence type="predicted"/>
<dbReference type="Proteomes" id="UP001447188">
    <property type="component" value="Unassembled WGS sequence"/>
</dbReference>
<sequence length="122" mass="13898">MKTNASASRADYQRVKIGVDLEDVEACVIHMAEARKTFDSELGVFCDAEHVQKSISMVEGHFSPDRMERLLRYMKEMKFPYYKPSPARPSNSVRPTKFITGAFVLGCAILGLGTYYLRRGRR</sequence>
<comment type="caution">
    <text evidence="2">The sequence shown here is derived from an EMBL/GenBank/DDBJ whole genome shotgun (WGS) entry which is preliminary data.</text>
</comment>
<keyword evidence="1" id="KW-0472">Membrane</keyword>
<accession>A0ABR3GQU0</accession>
<evidence type="ECO:0000313" key="2">
    <source>
        <dbReference type="EMBL" id="KAL0638299.1"/>
    </source>
</evidence>
<organism evidence="2 3">
    <name type="scientific">Discina gigas</name>
    <dbReference type="NCBI Taxonomy" id="1032678"/>
    <lineage>
        <taxon>Eukaryota</taxon>
        <taxon>Fungi</taxon>
        <taxon>Dikarya</taxon>
        <taxon>Ascomycota</taxon>
        <taxon>Pezizomycotina</taxon>
        <taxon>Pezizomycetes</taxon>
        <taxon>Pezizales</taxon>
        <taxon>Discinaceae</taxon>
        <taxon>Discina</taxon>
    </lineage>
</organism>
<keyword evidence="3" id="KW-1185">Reference proteome</keyword>
<name>A0ABR3GQU0_9PEZI</name>
<feature type="transmembrane region" description="Helical" evidence="1">
    <location>
        <begin position="98"/>
        <end position="117"/>
    </location>
</feature>
<evidence type="ECO:0000313" key="3">
    <source>
        <dbReference type="Proteomes" id="UP001447188"/>
    </source>
</evidence>
<evidence type="ECO:0000256" key="1">
    <source>
        <dbReference type="SAM" id="Phobius"/>
    </source>
</evidence>
<keyword evidence="1" id="KW-0812">Transmembrane</keyword>